<gene>
    <name evidence="1" type="ORF">GCM10011591_41970</name>
</gene>
<dbReference type="RefSeq" id="WP_229684161.1">
    <property type="nucleotide sequence ID" value="NZ_BMMW01000004.1"/>
</dbReference>
<comment type="caution">
    <text evidence="1">The sequence shown here is derived from an EMBL/GenBank/DDBJ whole genome shotgun (WGS) entry which is preliminary data.</text>
</comment>
<dbReference type="Pfam" id="PF20060">
    <property type="entry name" value="DUF6459"/>
    <property type="match status" value="1"/>
</dbReference>
<dbReference type="AlphaFoldDB" id="A0A917QSS1"/>
<reference evidence="1" key="2">
    <citation type="submission" date="2020-09" db="EMBL/GenBank/DDBJ databases">
        <authorList>
            <person name="Sun Q."/>
            <person name="Zhou Y."/>
        </authorList>
    </citation>
    <scope>NUCLEOTIDE SEQUENCE</scope>
    <source>
        <strain evidence="1">CGMCC 4.7278</strain>
    </source>
</reference>
<dbReference type="InterPro" id="IPR045596">
    <property type="entry name" value="DUF6459"/>
</dbReference>
<organism evidence="1 2">
    <name type="scientific">Nocardia camponoti</name>
    <dbReference type="NCBI Taxonomy" id="1616106"/>
    <lineage>
        <taxon>Bacteria</taxon>
        <taxon>Bacillati</taxon>
        <taxon>Actinomycetota</taxon>
        <taxon>Actinomycetes</taxon>
        <taxon>Mycobacteriales</taxon>
        <taxon>Nocardiaceae</taxon>
        <taxon>Nocardia</taxon>
    </lineage>
</organism>
<evidence type="ECO:0000313" key="1">
    <source>
        <dbReference type="EMBL" id="GGK65342.1"/>
    </source>
</evidence>
<dbReference type="EMBL" id="BMMW01000004">
    <property type="protein sequence ID" value="GGK65342.1"/>
    <property type="molecule type" value="Genomic_DNA"/>
</dbReference>
<keyword evidence="2" id="KW-1185">Reference proteome</keyword>
<name>A0A917QSS1_9NOCA</name>
<dbReference type="Proteomes" id="UP000612956">
    <property type="component" value="Unassembled WGS sequence"/>
</dbReference>
<accession>A0A917QSS1</accession>
<proteinExistence type="predicted"/>
<protein>
    <submittedName>
        <fullName evidence="1">Uncharacterized protein</fullName>
    </submittedName>
</protein>
<reference evidence="1" key="1">
    <citation type="journal article" date="2014" name="Int. J. Syst. Evol. Microbiol.">
        <title>Complete genome sequence of Corynebacterium casei LMG S-19264T (=DSM 44701T), isolated from a smear-ripened cheese.</title>
        <authorList>
            <consortium name="US DOE Joint Genome Institute (JGI-PGF)"/>
            <person name="Walter F."/>
            <person name="Albersmeier A."/>
            <person name="Kalinowski J."/>
            <person name="Ruckert C."/>
        </authorList>
    </citation>
    <scope>NUCLEOTIDE SEQUENCE</scope>
    <source>
        <strain evidence="1">CGMCC 4.7278</strain>
    </source>
</reference>
<evidence type="ECO:0000313" key="2">
    <source>
        <dbReference type="Proteomes" id="UP000612956"/>
    </source>
</evidence>
<sequence length="160" mass="17593">MSGEFVSLSAAPHCEPLTESGGGAHHRPARIGASGHAIRRVGSCRPAGLGRVEKARTAQRFTEQVFRLLLEVVDHRRPVQQLRGVVTERVFAAVRTMLCEDLVPGRESGSATLVRVRLTPDGPEAAEAFAVYRRGLRTLAIAGRVEWSRGNWHLVAMRMY</sequence>